<dbReference type="Gene3D" id="3.90.550.10">
    <property type="entry name" value="Spore Coat Polysaccharide Biosynthesis Protein SpsA, Chain A"/>
    <property type="match status" value="1"/>
</dbReference>
<dbReference type="AlphaFoldDB" id="A0A6C0H4Z8"/>
<accession>A0A6C0H4Z8</accession>
<dbReference type="Pfam" id="PF04488">
    <property type="entry name" value="Gly_transf_sug"/>
    <property type="match status" value="1"/>
</dbReference>
<dbReference type="PANTHER" id="PTHR22916">
    <property type="entry name" value="GLYCOSYLTRANSFERASE"/>
    <property type="match status" value="1"/>
</dbReference>
<dbReference type="Gene3D" id="3.90.550.20">
    <property type="match status" value="1"/>
</dbReference>
<dbReference type="EMBL" id="MN739866">
    <property type="protein sequence ID" value="QHT75286.1"/>
    <property type="molecule type" value="Genomic_DNA"/>
</dbReference>
<dbReference type="InterPro" id="IPR029044">
    <property type="entry name" value="Nucleotide-diphossugar_trans"/>
</dbReference>
<name>A0A6C0H4Z8_9ZZZZ</name>
<proteinExistence type="predicted"/>
<evidence type="ECO:0000313" key="2">
    <source>
        <dbReference type="EMBL" id="QHT75286.1"/>
    </source>
</evidence>
<dbReference type="SUPFAM" id="SSF53448">
    <property type="entry name" value="Nucleotide-diphospho-sugar transferases"/>
    <property type="match status" value="2"/>
</dbReference>
<evidence type="ECO:0000259" key="1">
    <source>
        <dbReference type="Pfam" id="PF00535"/>
    </source>
</evidence>
<feature type="domain" description="Glycosyltransferase 2-like" evidence="1">
    <location>
        <begin position="235"/>
        <end position="405"/>
    </location>
</feature>
<dbReference type="Pfam" id="PF00535">
    <property type="entry name" value="Glycos_transf_2"/>
    <property type="match status" value="1"/>
</dbReference>
<dbReference type="GO" id="GO:0016758">
    <property type="term" value="F:hexosyltransferase activity"/>
    <property type="evidence" value="ECO:0007669"/>
    <property type="project" value="UniProtKB-ARBA"/>
</dbReference>
<reference evidence="2" key="1">
    <citation type="journal article" date="2020" name="Nature">
        <title>Giant virus diversity and host interactions through global metagenomics.</title>
        <authorList>
            <person name="Schulz F."/>
            <person name="Roux S."/>
            <person name="Paez-Espino D."/>
            <person name="Jungbluth S."/>
            <person name="Walsh D.A."/>
            <person name="Denef V.J."/>
            <person name="McMahon K.D."/>
            <person name="Konstantinidis K.T."/>
            <person name="Eloe-Fadrosh E.A."/>
            <person name="Kyrpides N.C."/>
            <person name="Woyke T."/>
        </authorList>
    </citation>
    <scope>NUCLEOTIDE SEQUENCE</scope>
    <source>
        <strain evidence="2">GVMAG-M-3300023179-63</strain>
    </source>
</reference>
<dbReference type="InterPro" id="IPR001173">
    <property type="entry name" value="Glyco_trans_2-like"/>
</dbReference>
<dbReference type="InterPro" id="IPR007577">
    <property type="entry name" value="GlycoTrfase_DXD_sugar-bd_CS"/>
</dbReference>
<dbReference type="PANTHER" id="PTHR22916:SF3">
    <property type="entry name" value="UDP-GLCNAC:BETAGAL BETA-1,3-N-ACETYLGLUCOSAMINYLTRANSFERASE-LIKE PROTEIN 1"/>
    <property type="match status" value="1"/>
</dbReference>
<organism evidence="2">
    <name type="scientific">viral metagenome</name>
    <dbReference type="NCBI Taxonomy" id="1070528"/>
    <lineage>
        <taxon>unclassified sequences</taxon>
        <taxon>metagenomes</taxon>
        <taxon>organismal metagenomes</taxon>
    </lineage>
</organism>
<sequence length="478" mass="56048">MTNTNSNHNPIPKIIHQLWIGPKPRPSKFMTTWKEKHPDYEYIMWNEEELNRRGLRLECMTKINEIEEINGKADIIRWEILFHYGGLFIDADSICIEPFNYLLDQNKPFCGYENENVRQGLVATGTMAFPKNHPLPRGAIDYIKANQVSRAKTGKMAWQTVGPELLTKLLQTNLFSDVVIYPSYYFLPKHATGIQYMGHSIVYAYQEWGSTKQNYEIMNNIELEDIYKEPNIWVSVLVSSYNTNHKYVVECLESIKQQNGHFGIELIWINDGSNELSTQLLEKTLNEFKTKMRFIKIVYKKWTTNMGIGYSLNKGIEMCSYEIIIKVDSDDICLCNRFITQIEFMKNNKDCVIVGCNAHYLKEIDNKKVIQGQTNHPYLLTYEDYKKSPIHWFINHPCVCYKKSAVLTVGNYNEQTHSLYEDFELELKLLKKFGKVYNIQENLLYYRIHDKQVTAYNSCSKPEIINARNDFIKKLLMD</sequence>
<protein>
    <recommendedName>
        <fullName evidence="1">Glycosyltransferase 2-like domain-containing protein</fullName>
    </recommendedName>
</protein>